<proteinExistence type="predicted"/>
<dbReference type="PhylomeDB" id="T1IWY6"/>
<dbReference type="EMBL" id="JH431634">
    <property type="status" value="NOT_ANNOTATED_CDS"/>
    <property type="molecule type" value="Genomic_DNA"/>
</dbReference>
<dbReference type="Proteomes" id="UP000014500">
    <property type="component" value="Unassembled WGS sequence"/>
</dbReference>
<keyword evidence="2" id="KW-1185">Reference proteome</keyword>
<name>T1IWY6_STRMM</name>
<dbReference type="AlphaFoldDB" id="T1IWY6"/>
<reference evidence="2" key="1">
    <citation type="submission" date="2011-05" db="EMBL/GenBank/DDBJ databases">
        <authorList>
            <person name="Richards S.R."/>
            <person name="Qu J."/>
            <person name="Jiang H."/>
            <person name="Jhangiani S.N."/>
            <person name="Agravi P."/>
            <person name="Goodspeed R."/>
            <person name="Gross S."/>
            <person name="Mandapat C."/>
            <person name="Jackson L."/>
            <person name="Mathew T."/>
            <person name="Pu L."/>
            <person name="Thornton R."/>
            <person name="Saada N."/>
            <person name="Wilczek-Boney K.B."/>
            <person name="Lee S."/>
            <person name="Kovar C."/>
            <person name="Wu Y."/>
            <person name="Scherer S.E."/>
            <person name="Worley K.C."/>
            <person name="Muzny D.M."/>
            <person name="Gibbs R."/>
        </authorList>
    </citation>
    <scope>NUCLEOTIDE SEQUENCE</scope>
    <source>
        <strain evidence="2">Brora</strain>
    </source>
</reference>
<organism evidence="1 2">
    <name type="scientific">Strigamia maritima</name>
    <name type="common">European centipede</name>
    <name type="synonym">Geophilus maritimus</name>
    <dbReference type="NCBI Taxonomy" id="126957"/>
    <lineage>
        <taxon>Eukaryota</taxon>
        <taxon>Metazoa</taxon>
        <taxon>Ecdysozoa</taxon>
        <taxon>Arthropoda</taxon>
        <taxon>Myriapoda</taxon>
        <taxon>Chilopoda</taxon>
        <taxon>Pleurostigmophora</taxon>
        <taxon>Geophilomorpha</taxon>
        <taxon>Linotaeniidae</taxon>
        <taxon>Strigamia</taxon>
    </lineage>
</organism>
<protein>
    <submittedName>
        <fullName evidence="1">Uncharacterized protein</fullName>
    </submittedName>
</protein>
<dbReference type="HOGENOM" id="CLU_1637540_0_0_1"/>
<accession>T1IWY6</accession>
<sequence>MSNSRYEEFVTGHTTNTPGIIKGDGFLSVKTFYGDPTEYDKGCVYKGDGFVAVKKYVDGPINPKSHDKYVGDGFVAVKQGQRKPTADKSDKVVKNIKVIFPDGKKIKINLPKGKYKLIDLKKQLNLDNATILLRNDSGDLVELLNTSTLFSWDKIHVKFSSN</sequence>
<dbReference type="EnsemblMetazoa" id="SMAR005713-RA">
    <property type="protein sequence ID" value="SMAR005713-PA"/>
    <property type="gene ID" value="SMAR005713"/>
</dbReference>
<evidence type="ECO:0000313" key="1">
    <source>
        <dbReference type="EnsemblMetazoa" id="SMAR005713-PA"/>
    </source>
</evidence>
<reference evidence="1" key="2">
    <citation type="submission" date="2015-02" db="UniProtKB">
        <authorList>
            <consortium name="EnsemblMetazoa"/>
        </authorList>
    </citation>
    <scope>IDENTIFICATION</scope>
</reference>
<evidence type="ECO:0000313" key="2">
    <source>
        <dbReference type="Proteomes" id="UP000014500"/>
    </source>
</evidence>